<organism evidence="2 3">
    <name type="scientific">Ladona fulva</name>
    <name type="common">Scarce chaser dragonfly</name>
    <name type="synonym">Libellula fulva</name>
    <dbReference type="NCBI Taxonomy" id="123851"/>
    <lineage>
        <taxon>Eukaryota</taxon>
        <taxon>Metazoa</taxon>
        <taxon>Ecdysozoa</taxon>
        <taxon>Arthropoda</taxon>
        <taxon>Hexapoda</taxon>
        <taxon>Insecta</taxon>
        <taxon>Pterygota</taxon>
        <taxon>Palaeoptera</taxon>
        <taxon>Odonata</taxon>
        <taxon>Epiprocta</taxon>
        <taxon>Anisoptera</taxon>
        <taxon>Libelluloidea</taxon>
        <taxon>Libellulidae</taxon>
        <taxon>Ladona</taxon>
    </lineage>
</organism>
<keyword evidence="3" id="KW-1185">Reference proteome</keyword>
<sequence length="150" mass="17623">MEEPGCRLLEQSKARRARLEDARNFFQFAQDQEEEEGWVKERQRVCKAGISAKDLRAVLSLQQKHKALLDEMKSRRQKCERVCESGQHLIAEEHPRSSEIGARIDSLRIHWKRLEELASLRKKQLEDAAEAYQVRFELYISSFPVNERNA</sequence>
<evidence type="ECO:0000256" key="1">
    <source>
        <dbReference type="ARBA" id="ARBA00022737"/>
    </source>
</evidence>
<evidence type="ECO:0000313" key="2">
    <source>
        <dbReference type="EMBL" id="KAG8238740.1"/>
    </source>
</evidence>
<dbReference type="AlphaFoldDB" id="A0A8K0KS26"/>
<evidence type="ECO:0000313" key="3">
    <source>
        <dbReference type="Proteomes" id="UP000792457"/>
    </source>
</evidence>
<dbReference type="EMBL" id="KZ309425">
    <property type="protein sequence ID" value="KAG8238740.1"/>
    <property type="molecule type" value="Genomic_DNA"/>
</dbReference>
<protein>
    <submittedName>
        <fullName evidence="2">Uncharacterized protein</fullName>
    </submittedName>
</protein>
<name>A0A8K0KS26_LADFU</name>
<dbReference type="SUPFAM" id="SSF46966">
    <property type="entry name" value="Spectrin repeat"/>
    <property type="match status" value="1"/>
</dbReference>
<dbReference type="Gene3D" id="1.20.58.60">
    <property type="match status" value="1"/>
</dbReference>
<dbReference type="SMART" id="SM00150">
    <property type="entry name" value="SPEC"/>
    <property type="match status" value="1"/>
</dbReference>
<dbReference type="CDD" id="cd00176">
    <property type="entry name" value="SPEC"/>
    <property type="match status" value="1"/>
</dbReference>
<dbReference type="Proteomes" id="UP000792457">
    <property type="component" value="Unassembled WGS sequence"/>
</dbReference>
<dbReference type="GO" id="GO:0005737">
    <property type="term" value="C:cytoplasm"/>
    <property type="evidence" value="ECO:0007669"/>
    <property type="project" value="UniProtKB-ARBA"/>
</dbReference>
<gene>
    <name evidence="2" type="ORF">J437_LFUL018160</name>
</gene>
<reference evidence="2" key="1">
    <citation type="submission" date="2013-04" db="EMBL/GenBank/DDBJ databases">
        <authorList>
            <person name="Qu J."/>
            <person name="Murali S.C."/>
            <person name="Bandaranaike D."/>
            <person name="Bellair M."/>
            <person name="Blankenburg K."/>
            <person name="Chao H."/>
            <person name="Dinh H."/>
            <person name="Doddapaneni H."/>
            <person name="Downs B."/>
            <person name="Dugan-Rocha S."/>
            <person name="Elkadiri S."/>
            <person name="Gnanaolivu R.D."/>
            <person name="Hernandez B."/>
            <person name="Javaid M."/>
            <person name="Jayaseelan J.C."/>
            <person name="Lee S."/>
            <person name="Li M."/>
            <person name="Ming W."/>
            <person name="Munidasa M."/>
            <person name="Muniz J."/>
            <person name="Nguyen L."/>
            <person name="Ongeri F."/>
            <person name="Osuji N."/>
            <person name="Pu L.-L."/>
            <person name="Puazo M."/>
            <person name="Qu C."/>
            <person name="Quiroz J."/>
            <person name="Raj R."/>
            <person name="Weissenberger G."/>
            <person name="Xin Y."/>
            <person name="Zou X."/>
            <person name="Han Y."/>
            <person name="Richards S."/>
            <person name="Worley K."/>
            <person name="Muzny D."/>
            <person name="Gibbs R."/>
        </authorList>
    </citation>
    <scope>NUCLEOTIDE SEQUENCE</scope>
    <source>
        <strain evidence="2">Sampled in the wild</strain>
    </source>
</reference>
<accession>A0A8K0KS26</accession>
<comment type="caution">
    <text evidence="2">The sequence shown here is derived from an EMBL/GenBank/DDBJ whole genome shotgun (WGS) entry which is preliminary data.</text>
</comment>
<dbReference type="OrthoDB" id="5865767at2759"/>
<dbReference type="Pfam" id="PF00435">
    <property type="entry name" value="Spectrin"/>
    <property type="match status" value="1"/>
</dbReference>
<dbReference type="PANTHER" id="PTHR11915">
    <property type="entry name" value="SPECTRIN/FILAMIN RELATED CYTOSKELETAL PROTEIN"/>
    <property type="match status" value="1"/>
</dbReference>
<proteinExistence type="predicted"/>
<dbReference type="InterPro" id="IPR018159">
    <property type="entry name" value="Spectrin/alpha-actinin"/>
</dbReference>
<dbReference type="InterPro" id="IPR002017">
    <property type="entry name" value="Spectrin_repeat"/>
</dbReference>
<reference evidence="2" key="2">
    <citation type="submission" date="2017-10" db="EMBL/GenBank/DDBJ databases">
        <title>Ladona fulva Genome sequencing and assembly.</title>
        <authorList>
            <person name="Murali S."/>
            <person name="Richards S."/>
            <person name="Bandaranaike D."/>
            <person name="Bellair M."/>
            <person name="Blankenburg K."/>
            <person name="Chao H."/>
            <person name="Dinh H."/>
            <person name="Doddapaneni H."/>
            <person name="Dugan-Rocha S."/>
            <person name="Elkadiri S."/>
            <person name="Gnanaolivu R."/>
            <person name="Hernandez B."/>
            <person name="Skinner E."/>
            <person name="Javaid M."/>
            <person name="Lee S."/>
            <person name="Li M."/>
            <person name="Ming W."/>
            <person name="Munidasa M."/>
            <person name="Muniz J."/>
            <person name="Nguyen L."/>
            <person name="Hughes D."/>
            <person name="Osuji N."/>
            <person name="Pu L.-L."/>
            <person name="Puazo M."/>
            <person name="Qu C."/>
            <person name="Quiroz J."/>
            <person name="Raj R."/>
            <person name="Weissenberger G."/>
            <person name="Xin Y."/>
            <person name="Zou X."/>
            <person name="Han Y."/>
            <person name="Worley K."/>
            <person name="Muzny D."/>
            <person name="Gibbs R."/>
        </authorList>
    </citation>
    <scope>NUCLEOTIDE SEQUENCE</scope>
    <source>
        <strain evidence="2">Sampled in the wild</strain>
    </source>
</reference>
<keyword evidence="1" id="KW-0677">Repeat</keyword>